<dbReference type="InterPro" id="IPR001387">
    <property type="entry name" value="Cro/C1-type_HTH"/>
</dbReference>
<dbReference type="InterPro" id="IPR041413">
    <property type="entry name" value="MLTR_LBD"/>
</dbReference>
<feature type="domain" description="HTH cro/C1-type" evidence="1">
    <location>
        <begin position="36"/>
        <end position="84"/>
    </location>
</feature>
<dbReference type="AlphaFoldDB" id="A0A7K1FU94"/>
<dbReference type="PANTHER" id="PTHR35010">
    <property type="entry name" value="BLL4672 PROTEIN-RELATED"/>
    <property type="match status" value="1"/>
</dbReference>
<protein>
    <submittedName>
        <fullName evidence="2">Helix-turn-helix domain-containing protein</fullName>
    </submittedName>
</protein>
<evidence type="ECO:0000313" key="3">
    <source>
        <dbReference type="Proteomes" id="UP000460221"/>
    </source>
</evidence>
<dbReference type="Pfam" id="PF13560">
    <property type="entry name" value="HTH_31"/>
    <property type="match status" value="1"/>
</dbReference>
<dbReference type="Proteomes" id="UP000460221">
    <property type="component" value="Unassembled WGS sequence"/>
</dbReference>
<name>A0A7K1FU94_9ACTN</name>
<evidence type="ECO:0000313" key="2">
    <source>
        <dbReference type="EMBL" id="MTD16404.1"/>
    </source>
</evidence>
<dbReference type="Pfam" id="PF17765">
    <property type="entry name" value="MLTR_LBD"/>
    <property type="match status" value="1"/>
</dbReference>
<dbReference type="RefSeq" id="WP_154770395.1">
    <property type="nucleotide sequence ID" value="NZ_WLYK01000009.1"/>
</dbReference>
<dbReference type="EMBL" id="WLYK01000009">
    <property type="protein sequence ID" value="MTD16404.1"/>
    <property type="molecule type" value="Genomic_DNA"/>
</dbReference>
<keyword evidence="3" id="KW-1185">Reference proteome</keyword>
<dbReference type="Gene3D" id="3.30.450.180">
    <property type="match status" value="1"/>
</dbReference>
<dbReference type="SMART" id="SM00530">
    <property type="entry name" value="HTH_XRE"/>
    <property type="match status" value="1"/>
</dbReference>
<dbReference type="PANTHER" id="PTHR35010:SF2">
    <property type="entry name" value="BLL4672 PROTEIN"/>
    <property type="match status" value="1"/>
</dbReference>
<organism evidence="2 3">
    <name type="scientific">Nakamurella alba</name>
    <dbReference type="NCBI Taxonomy" id="2665158"/>
    <lineage>
        <taxon>Bacteria</taxon>
        <taxon>Bacillati</taxon>
        <taxon>Actinomycetota</taxon>
        <taxon>Actinomycetes</taxon>
        <taxon>Nakamurellales</taxon>
        <taxon>Nakamurellaceae</taxon>
        <taxon>Nakamurella</taxon>
    </lineage>
</organism>
<dbReference type="InterPro" id="IPR010982">
    <property type="entry name" value="Lambda_DNA-bd_dom_sf"/>
</dbReference>
<proteinExistence type="predicted"/>
<sequence length="289" mass="31625">MTSGSPVGEFLMSRRAAIEPEDVGLADPSRRRRVPGLRREEVAVLAGVSVDYYTKLEQGRVGTVSEQVLDAVETALRLGRLERLHLRSLLNPSGIHTRTVRSITRRARPELISMINALDPVPAVIHGPHLEVLGINRAGALLLDDFQAMPVAERNMARWMFLSPRARVVYRNWAEIAPQMVAVLRAAAISAGAAGDPDDHLAGLVAELATASWEFAAMWADYRLFEHTHGIKEFFHEAVGPMSLRYETLALPGDPGQTVILYTAPPASPSERRLLELGELALRPPVAAG</sequence>
<accession>A0A7K1FU94</accession>
<dbReference type="GO" id="GO:0003677">
    <property type="term" value="F:DNA binding"/>
    <property type="evidence" value="ECO:0007669"/>
    <property type="project" value="InterPro"/>
</dbReference>
<dbReference type="PROSITE" id="PS50943">
    <property type="entry name" value="HTH_CROC1"/>
    <property type="match status" value="1"/>
</dbReference>
<comment type="caution">
    <text evidence="2">The sequence shown here is derived from an EMBL/GenBank/DDBJ whole genome shotgun (WGS) entry which is preliminary data.</text>
</comment>
<dbReference type="SUPFAM" id="SSF47413">
    <property type="entry name" value="lambda repressor-like DNA-binding domains"/>
    <property type="match status" value="1"/>
</dbReference>
<reference evidence="2 3" key="1">
    <citation type="submission" date="2019-11" db="EMBL/GenBank/DDBJ databases">
        <authorList>
            <person name="Jiang L.-Q."/>
        </authorList>
    </citation>
    <scope>NUCLEOTIDE SEQUENCE [LARGE SCALE GENOMIC DNA]</scope>
    <source>
        <strain evidence="2 3">YIM 132087</strain>
    </source>
</reference>
<gene>
    <name evidence="2" type="ORF">GIS00_20930</name>
</gene>
<evidence type="ECO:0000259" key="1">
    <source>
        <dbReference type="PROSITE" id="PS50943"/>
    </source>
</evidence>
<dbReference type="Gene3D" id="1.10.260.40">
    <property type="entry name" value="lambda repressor-like DNA-binding domains"/>
    <property type="match status" value="1"/>
</dbReference>